<dbReference type="InterPro" id="IPR019405">
    <property type="entry name" value="Lactonase_7-beta_prop"/>
</dbReference>
<dbReference type="EMBL" id="NEVR01000002">
    <property type="protein sequence ID" value="OZI65027.1"/>
    <property type="molecule type" value="Genomic_DNA"/>
</dbReference>
<gene>
    <name evidence="3" type="ORF">CAL27_08090</name>
</gene>
<sequence length="359" mass="36877">MHAAPHTYAVGTYTEKLAHVAGEGQGIHLISLDTATAQLRLLASANDIPNPSYLCTNRAGTRLYAVSERAHDAALAVYALAPHPHAAPALSLLQVRPLAGADPCHVSLHEDAGLLCVSHYGSGELLCLRTDDAGLPTAAAWAYHGQGSGPVAARQEASHLHCALATSRGIVACDLGTDRITLHAPHGDGAPVRTWTAAPGAGPRHALAHAGRLYVVNELDNTVSAYDPDAPGGGPYATTALPEQAGAAARAAAPAAALPAALHAHPNGRWLYASIRGVDRIALLHLDGAGRPHLAGDYDAGGRTPRDFALSHDGAFLLSAAQDEHRIRVHAIAADSGALQPVGVALALASPACICPIPR</sequence>
<comment type="caution">
    <text evidence="3">The sequence shown here is derived from an EMBL/GenBank/DDBJ whole genome shotgun (WGS) entry which is preliminary data.</text>
</comment>
<evidence type="ECO:0000256" key="2">
    <source>
        <dbReference type="ARBA" id="ARBA00022526"/>
    </source>
</evidence>
<reference evidence="3 4" key="1">
    <citation type="submission" date="2017-05" db="EMBL/GenBank/DDBJ databases">
        <title>Complete and WGS of Bordetella genogroups.</title>
        <authorList>
            <person name="Spilker T."/>
            <person name="Lipuma J."/>
        </authorList>
    </citation>
    <scope>NUCLEOTIDE SEQUENCE [LARGE SCALE GENOMIC DNA]</scope>
    <source>
        <strain evidence="3 4">AU9795</strain>
    </source>
</reference>
<keyword evidence="2" id="KW-0119">Carbohydrate metabolism</keyword>
<dbReference type="Pfam" id="PF10282">
    <property type="entry name" value="Lactonase"/>
    <property type="match status" value="1"/>
</dbReference>
<organism evidence="3 4">
    <name type="scientific">Bordetella genomosp. 1</name>
    <dbReference type="NCBI Taxonomy" id="1395607"/>
    <lineage>
        <taxon>Bacteria</taxon>
        <taxon>Pseudomonadati</taxon>
        <taxon>Pseudomonadota</taxon>
        <taxon>Betaproteobacteria</taxon>
        <taxon>Burkholderiales</taxon>
        <taxon>Alcaligenaceae</taxon>
        <taxon>Bordetella</taxon>
    </lineage>
</organism>
<proteinExistence type="inferred from homology"/>
<keyword evidence="4" id="KW-1185">Reference proteome</keyword>
<dbReference type="Gene3D" id="2.130.10.10">
    <property type="entry name" value="YVTN repeat-like/Quinoprotein amine dehydrogenase"/>
    <property type="match status" value="1"/>
</dbReference>
<dbReference type="RefSeq" id="WP_094831252.1">
    <property type="nucleotide sequence ID" value="NZ_NEVR01000002.1"/>
</dbReference>
<evidence type="ECO:0000313" key="3">
    <source>
        <dbReference type="EMBL" id="OZI65027.1"/>
    </source>
</evidence>
<dbReference type="SUPFAM" id="SSF75011">
    <property type="entry name" value="3-carboxy-cis,cis-mucoante lactonizing enzyme"/>
    <property type="match status" value="1"/>
</dbReference>
<evidence type="ECO:0000313" key="4">
    <source>
        <dbReference type="Proteomes" id="UP000216354"/>
    </source>
</evidence>
<dbReference type="InterPro" id="IPR015943">
    <property type="entry name" value="WD40/YVTN_repeat-like_dom_sf"/>
</dbReference>
<dbReference type="Proteomes" id="UP000216354">
    <property type="component" value="Unassembled WGS sequence"/>
</dbReference>
<keyword evidence="2" id="KW-0313">Glucose metabolism</keyword>
<name>A0ABX4EZ41_9BORD</name>
<evidence type="ECO:0008006" key="5">
    <source>
        <dbReference type="Google" id="ProtNLM"/>
    </source>
</evidence>
<dbReference type="InterPro" id="IPR050282">
    <property type="entry name" value="Cycloisomerase_2"/>
</dbReference>
<dbReference type="PANTHER" id="PTHR30344">
    <property type="entry name" value="6-PHOSPHOGLUCONOLACTONASE-RELATED"/>
    <property type="match status" value="1"/>
</dbReference>
<comment type="similarity">
    <text evidence="1">Belongs to the cycloisomerase 2 family.</text>
</comment>
<accession>A0ABX4EZ41</accession>
<dbReference type="PANTHER" id="PTHR30344:SF1">
    <property type="entry name" value="6-PHOSPHOGLUCONOLACTONASE"/>
    <property type="match status" value="1"/>
</dbReference>
<protein>
    <recommendedName>
        <fullName evidence="5">6-phosphogluconolactonase</fullName>
    </recommendedName>
</protein>
<evidence type="ECO:0000256" key="1">
    <source>
        <dbReference type="ARBA" id="ARBA00005564"/>
    </source>
</evidence>